<evidence type="ECO:0000313" key="3">
    <source>
        <dbReference type="Proteomes" id="UP000602653"/>
    </source>
</evidence>
<dbReference type="GO" id="GO:0008237">
    <property type="term" value="F:metallopeptidase activity"/>
    <property type="evidence" value="ECO:0007669"/>
    <property type="project" value="UniProtKB-KW"/>
</dbReference>
<feature type="transmembrane region" description="Helical" evidence="1">
    <location>
        <begin position="260"/>
        <end position="277"/>
    </location>
</feature>
<name>A0ABX7IKF0_9ACTO</name>
<evidence type="ECO:0000313" key="2">
    <source>
        <dbReference type="EMBL" id="QRV02909.1"/>
    </source>
</evidence>
<keyword evidence="1" id="KW-1133">Transmembrane helix</keyword>
<dbReference type="PANTHER" id="PTHR36844">
    <property type="entry name" value="PROTEASE PRSW"/>
    <property type="match status" value="1"/>
</dbReference>
<dbReference type="Proteomes" id="UP000602653">
    <property type="component" value="Chromosome"/>
</dbReference>
<dbReference type="Pfam" id="PF13367">
    <property type="entry name" value="PrsW-protease"/>
    <property type="match status" value="1"/>
</dbReference>
<feature type="transmembrane region" description="Helical" evidence="1">
    <location>
        <begin position="223"/>
        <end position="240"/>
    </location>
</feature>
<accession>A0ABX7IKF0</accession>
<reference evidence="2 3" key="1">
    <citation type="submission" date="2021-02" db="EMBL/GenBank/DDBJ databases">
        <title>Complete Genome Sequence of Arcanobacterium phocisimile strain DSM 26142T from a harbour seal.</title>
        <authorList>
            <person name="Borowiak M."/>
            <person name="Alssahen M."/>
            <person name="Malorny B."/>
            <person name="Laemmler C."/>
            <person name="Siebert U."/>
            <person name="Ploetz M."/>
            <person name="Abdulmawjood A."/>
        </authorList>
    </citation>
    <scope>NUCLEOTIDE SEQUENCE [LARGE SCALE GENOMIC DNA]</scope>
    <source>
        <strain evidence="2 3">DSM 26142</strain>
    </source>
</reference>
<feature type="transmembrane region" description="Helical" evidence="1">
    <location>
        <begin position="159"/>
        <end position="178"/>
    </location>
</feature>
<feature type="transmembrane region" description="Helical" evidence="1">
    <location>
        <begin position="77"/>
        <end position="98"/>
    </location>
</feature>
<proteinExistence type="predicted"/>
<keyword evidence="2" id="KW-0378">Hydrolase</keyword>
<protein>
    <submittedName>
        <fullName evidence="2">PrsW family intramembrane metalloprotease</fullName>
    </submittedName>
</protein>
<keyword evidence="2" id="KW-0482">Metalloprotease</keyword>
<dbReference type="InterPro" id="IPR026898">
    <property type="entry name" value="PrsW"/>
</dbReference>
<evidence type="ECO:0000256" key="1">
    <source>
        <dbReference type="SAM" id="Phobius"/>
    </source>
</evidence>
<dbReference type="PANTHER" id="PTHR36844:SF1">
    <property type="entry name" value="PROTEASE PRSW"/>
    <property type="match status" value="1"/>
</dbReference>
<keyword evidence="1" id="KW-0812">Transmembrane</keyword>
<sequence length="383" mass="43285">MSKTHRHILPRQHGVSFYTQLIFLGFLGGISFLEILPALAQPAGISAAVVSAVWALVPVVFTLMLVWIIDYWEPEPLWLYGFAFLWGGGVSVVIGAFINDFASSRLIPQLINEGATVYDISRYTASWVSPLSEEVVKGFGIILIYVAFRHYFNGPIDGIVYGALIGAGFGFTENILYFVRNYDFLAQVFTVRFLDGPLSHDTYSALFGFFIGFAEFSHKRWALVRWLVPALLSAGFFHFINNDALNWEGMTYTKYKILTNVPLAVVALIIVIFARFYEKQTVVDGLEPYVRGGLVARHEAKMIEQVKYRRQAIVWAEYQSRKFGAPEGVGAQAMRQFQQVVIQLGHETNRLSRSQSTISDSEQAYLQSLLSKIESLRRIFTTR</sequence>
<dbReference type="RefSeq" id="WP_204425568.1">
    <property type="nucleotide sequence ID" value="NZ_CP070228.1"/>
</dbReference>
<feature type="transmembrane region" description="Helical" evidence="1">
    <location>
        <begin position="21"/>
        <end position="39"/>
    </location>
</feature>
<organism evidence="2 3">
    <name type="scientific">Arcanobacterium phocisimile</name>
    <dbReference type="NCBI Taxonomy" id="1302235"/>
    <lineage>
        <taxon>Bacteria</taxon>
        <taxon>Bacillati</taxon>
        <taxon>Actinomycetota</taxon>
        <taxon>Actinomycetes</taxon>
        <taxon>Actinomycetales</taxon>
        <taxon>Actinomycetaceae</taxon>
        <taxon>Arcanobacterium</taxon>
    </lineage>
</organism>
<keyword evidence="3" id="KW-1185">Reference proteome</keyword>
<feature type="transmembrane region" description="Helical" evidence="1">
    <location>
        <begin position="45"/>
        <end position="68"/>
    </location>
</feature>
<gene>
    <name evidence="2" type="ORF">JTE88_04115</name>
</gene>
<dbReference type="EMBL" id="CP070228">
    <property type="protein sequence ID" value="QRV02909.1"/>
    <property type="molecule type" value="Genomic_DNA"/>
</dbReference>
<keyword evidence="2" id="KW-0645">Protease</keyword>
<keyword evidence="1" id="KW-0472">Membrane</keyword>